<evidence type="ECO:0000313" key="4">
    <source>
        <dbReference type="Proteomes" id="UP001138997"/>
    </source>
</evidence>
<evidence type="ECO:0000313" key="3">
    <source>
        <dbReference type="EMBL" id="MCD5314499.1"/>
    </source>
</evidence>
<keyword evidence="3" id="KW-0540">Nuclease</keyword>
<gene>
    <name evidence="3" type="ORF">LR394_26680</name>
</gene>
<dbReference type="RefSeq" id="WP_231447065.1">
    <property type="nucleotide sequence ID" value="NZ_JAJOMB010000016.1"/>
</dbReference>
<reference evidence="3" key="1">
    <citation type="submission" date="2021-11" db="EMBL/GenBank/DDBJ databases">
        <title>Streptomyces corallinus and Kineosporia corallina sp. nov., two new coral-derived marine actinobacteria.</title>
        <authorList>
            <person name="Buangrab K."/>
            <person name="Sutthacheep M."/>
            <person name="Yeemin T."/>
            <person name="Harunari E."/>
            <person name="Igarashi Y."/>
            <person name="Sripreechasak P."/>
            <person name="Kanchanasin P."/>
            <person name="Tanasupawat S."/>
            <person name="Phongsopitanun W."/>
        </authorList>
    </citation>
    <scope>NUCLEOTIDE SEQUENCE</scope>
    <source>
        <strain evidence="3">JCM 31032</strain>
    </source>
</reference>
<keyword evidence="4" id="KW-1185">Reference proteome</keyword>
<comment type="caution">
    <text evidence="3">The sequence shown here is derived from an EMBL/GenBank/DDBJ whole genome shotgun (WGS) entry which is preliminary data.</text>
</comment>
<feature type="signal peptide" evidence="1">
    <location>
        <begin position="1"/>
        <end position="27"/>
    </location>
</feature>
<dbReference type="Proteomes" id="UP001138997">
    <property type="component" value="Unassembled WGS sequence"/>
</dbReference>
<name>A0A9X1SW96_9ACTN</name>
<accession>A0A9X1SW96</accession>
<dbReference type="GO" id="GO:0004519">
    <property type="term" value="F:endonuclease activity"/>
    <property type="evidence" value="ECO:0007669"/>
    <property type="project" value="UniProtKB-KW"/>
</dbReference>
<sequence length="231" mass="25904">MHRRASVVLGLAAVLLASSIGTGPARASAEPQALQTAAARTTTGKALLGKLKVQPEHRGDYQRAKFGEEWRDVDRDCQDTRSEVMQRDSKVRVTFYSARKCAVRTGKWTSPYDGRTWTDAQKLEIDHVVALSEAWKSGAAKWKKGKRLNYANDLGYVWTLKPVTRSVNQDKGDQDPAEWLPAKNRCTYARQWVAIKYRWGLSIDTAEKRALTKLLAGDCGRLKMKLPARGK</sequence>
<keyword evidence="3" id="KW-0378">Hydrolase</keyword>
<dbReference type="AlphaFoldDB" id="A0A9X1SW96"/>
<dbReference type="EMBL" id="JAJOMB010000016">
    <property type="protein sequence ID" value="MCD5314499.1"/>
    <property type="molecule type" value="Genomic_DNA"/>
</dbReference>
<dbReference type="PANTHER" id="PTHR24094:SF15">
    <property type="entry name" value="AMP-DEPENDENT SYNTHETASE_LIGASE DOMAIN-CONTAINING PROTEIN-RELATED"/>
    <property type="match status" value="1"/>
</dbReference>
<protein>
    <submittedName>
        <fullName evidence="3">HNH endonuclease family protein</fullName>
    </submittedName>
</protein>
<organism evidence="3 4">
    <name type="scientific">Kineosporia babensis</name>
    <dbReference type="NCBI Taxonomy" id="499548"/>
    <lineage>
        <taxon>Bacteria</taxon>
        <taxon>Bacillati</taxon>
        <taxon>Actinomycetota</taxon>
        <taxon>Actinomycetes</taxon>
        <taxon>Kineosporiales</taxon>
        <taxon>Kineosporiaceae</taxon>
        <taxon>Kineosporia</taxon>
    </lineage>
</organism>
<evidence type="ECO:0000256" key="1">
    <source>
        <dbReference type="SAM" id="SignalP"/>
    </source>
</evidence>
<dbReference type="Pfam" id="PF07510">
    <property type="entry name" value="GmrSD_C"/>
    <property type="match status" value="1"/>
</dbReference>
<feature type="chain" id="PRO_5040903102" evidence="1">
    <location>
        <begin position="28"/>
        <end position="231"/>
    </location>
</feature>
<keyword evidence="1" id="KW-0732">Signal</keyword>
<feature type="domain" description="GmrSD restriction endonucleases C-terminal" evidence="2">
    <location>
        <begin position="81"/>
        <end position="213"/>
    </location>
</feature>
<dbReference type="PANTHER" id="PTHR24094">
    <property type="entry name" value="SECRETED PROTEIN"/>
    <property type="match status" value="1"/>
</dbReference>
<proteinExistence type="predicted"/>
<keyword evidence="3" id="KW-0255">Endonuclease</keyword>
<evidence type="ECO:0000259" key="2">
    <source>
        <dbReference type="Pfam" id="PF07510"/>
    </source>
</evidence>
<dbReference type="InterPro" id="IPR011089">
    <property type="entry name" value="GmrSD_C"/>
</dbReference>